<feature type="compositionally biased region" description="Polar residues" evidence="1">
    <location>
        <begin position="242"/>
        <end position="257"/>
    </location>
</feature>
<protein>
    <submittedName>
        <fullName evidence="2">Uncharacterized protein</fullName>
    </submittedName>
</protein>
<evidence type="ECO:0000313" key="3">
    <source>
        <dbReference type="Proteomes" id="UP001283361"/>
    </source>
</evidence>
<dbReference type="Proteomes" id="UP001283361">
    <property type="component" value="Unassembled WGS sequence"/>
</dbReference>
<feature type="compositionally biased region" description="Low complexity" evidence="1">
    <location>
        <begin position="219"/>
        <end position="239"/>
    </location>
</feature>
<comment type="caution">
    <text evidence="2">The sequence shown here is derived from an EMBL/GenBank/DDBJ whole genome shotgun (WGS) entry which is preliminary data.</text>
</comment>
<evidence type="ECO:0000256" key="1">
    <source>
        <dbReference type="SAM" id="MobiDB-lite"/>
    </source>
</evidence>
<feature type="compositionally biased region" description="Pro residues" evidence="1">
    <location>
        <begin position="158"/>
        <end position="167"/>
    </location>
</feature>
<feature type="compositionally biased region" description="Basic and acidic residues" evidence="1">
    <location>
        <begin position="13"/>
        <end position="24"/>
    </location>
</feature>
<reference evidence="2" key="1">
    <citation type="journal article" date="2023" name="G3 (Bethesda)">
        <title>A reference genome for the long-term kleptoplast-retaining sea slug Elysia crispata morphotype clarki.</title>
        <authorList>
            <person name="Eastman K.E."/>
            <person name="Pendleton A.L."/>
            <person name="Shaikh M.A."/>
            <person name="Suttiyut T."/>
            <person name="Ogas R."/>
            <person name="Tomko P."/>
            <person name="Gavelis G."/>
            <person name="Widhalm J.R."/>
            <person name="Wisecaver J.H."/>
        </authorList>
    </citation>
    <scope>NUCLEOTIDE SEQUENCE</scope>
    <source>
        <strain evidence="2">ECLA1</strain>
    </source>
</reference>
<feature type="region of interest" description="Disordered" evidence="1">
    <location>
        <begin position="1"/>
        <end position="301"/>
    </location>
</feature>
<keyword evidence="3" id="KW-1185">Reference proteome</keyword>
<dbReference type="AlphaFoldDB" id="A0AAE1AMQ0"/>
<feature type="compositionally biased region" description="Basic and acidic residues" evidence="1">
    <location>
        <begin position="68"/>
        <end position="77"/>
    </location>
</feature>
<feature type="compositionally biased region" description="Low complexity" evidence="1">
    <location>
        <begin position="140"/>
        <end position="157"/>
    </location>
</feature>
<feature type="compositionally biased region" description="Polar residues" evidence="1">
    <location>
        <begin position="130"/>
        <end position="139"/>
    </location>
</feature>
<accession>A0AAE1AMQ0</accession>
<evidence type="ECO:0000313" key="2">
    <source>
        <dbReference type="EMBL" id="KAK3790001.1"/>
    </source>
</evidence>
<feature type="compositionally biased region" description="Basic and acidic residues" evidence="1">
    <location>
        <begin position="259"/>
        <end position="273"/>
    </location>
</feature>
<name>A0AAE1AMQ0_9GAST</name>
<feature type="compositionally biased region" description="Low complexity" evidence="1">
    <location>
        <begin position="181"/>
        <end position="191"/>
    </location>
</feature>
<sequence length="301" mass="32608">MSNRVSPEPGYEMSEKACVPKDSGHLFQLSSQDHPQQQQQQQQQQKQQQQQQQSDNIYIIETGEDEETSHPQGDEYLRAVTPADALFQSDPVVTLPEESAAPEAGTEDQSEQSQDQQVDDYVRISRDDNNQSPLLAENNTAASTVTAPVVVVQGRLPPLEPRPPQEPPVADASFESGTGFTDTATTTALDLGVGEAGGREQTTNQLGWSLPGAGIGNQAPYSSHSTSSAAAAAEEAPVSDWEFNTGQGKGPDNQTRFIQLRESEDSTLRERQTTRPSQPEMSAMNSRPNSAKRESEVIGGE</sequence>
<organism evidence="2 3">
    <name type="scientific">Elysia crispata</name>
    <name type="common">lettuce slug</name>
    <dbReference type="NCBI Taxonomy" id="231223"/>
    <lineage>
        <taxon>Eukaryota</taxon>
        <taxon>Metazoa</taxon>
        <taxon>Spiralia</taxon>
        <taxon>Lophotrochozoa</taxon>
        <taxon>Mollusca</taxon>
        <taxon>Gastropoda</taxon>
        <taxon>Heterobranchia</taxon>
        <taxon>Euthyneura</taxon>
        <taxon>Panpulmonata</taxon>
        <taxon>Sacoglossa</taxon>
        <taxon>Placobranchoidea</taxon>
        <taxon>Plakobranchidae</taxon>
        <taxon>Elysia</taxon>
    </lineage>
</organism>
<gene>
    <name evidence="2" type="ORF">RRG08_055284</name>
</gene>
<feature type="compositionally biased region" description="Polar residues" evidence="1">
    <location>
        <begin position="274"/>
        <end position="289"/>
    </location>
</feature>
<feature type="compositionally biased region" description="Basic and acidic residues" evidence="1">
    <location>
        <begin position="120"/>
        <end position="129"/>
    </location>
</feature>
<feature type="compositionally biased region" description="Low complexity" evidence="1">
    <location>
        <begin position="36"/>
        <end position="53"/>
    </location>
</feature>
<dbReference type="EMBL" id="JAWDGP010001594">
    <property type="protein sequence ID" value="KAK3790001.1"/>
    <property type="molecule type" value="Genomic_DNA"/>
</dbReference>
<feature type="compositionally biased region" description="Basic and acidic residues" evidence="1">
    <location>
        <begin position="291"/>
        <end position="301"/>
    </location>
</feature>
<proteinExistence type="predicted"/>